<feature type="domain" description="Na+/H+ antiporter NhaC-like C-terminal" evidence="7">
    <location>
        <begin position="185"/>
        <end position="454"/>
    </location>
</feature>
<dbReference type="RefSeq" id="WP_407326525.1">
    <property type="nucleotide sequence ID" value="NZ_CP136865.1"/>
</dbReference>
<dbReference type="PANTHER" id="PTHR43478:SF1">
    <property type="entry name" value="NA+_H+ ANTIPORTER NHAC-LIKE C-TERMINAL DOMAIN-CONTAINING PROTEIN"/>
    <property type="match status" value="1"/>
</dbReference>
<evidence type="ECO:0000313" key="8">
    <source>
        <dbReference type="EMBL" id="WOJ95827.1"/>
    </source>
</evidence>
<dbReference type="Proteomes" id="UP001626549">
    <property type="component" value="Chromosome"/>
</dbReference>
<evidence type="ECO:0000256" key="4">
    <source>
        <dbReference type="ARBA" id="ARBA00022989"/>
    </source>
</evidence>
<accession>A0ABZ0I8I3</accession>
<keyword evidence="3 6" id="KW-0812">Transmembrane</keyword>
<keyword evidence="9" id="KW-1185">Reference proteome</keyword>
<keyword evidence="2" id="KW-1003">Cell membrane</keyword>
<feature type="transmembrane region" description="Helical" evidence="6">
    <location>
        <begin position="31"/>
        <end position="52"/>
    </location>
</feature>
<evidence type="ECO:0000256" key="1">
    <source>
        <dbReference type="ARBA" id="ARBA00004651"/>
    </source>
</evidence>
<gene>
    <name evidence="8" type="ORF">R0137_11295</name>
</gene>
<evidence type="ECO:0000256" key="6">
    <source>
        <dbReference type="SAM" id="Phobius"/>
    </source>
</evidence>
<keyword evidence="5 6" id="KW-0472">Membrane</keyword>
<sequence>MDPASPDALSLIPTSLVFALAIWTRRPIESLLCGSLVGLIMLHGTGFVTGMAEASVAVLTDPDVAWIILVCGLMGGLIALLMRSGATLAFTHFLGDRIGDQRGALFATWFLGIALFVDDYLNSLAAGAAMRDITDKFKIAREKLAYVVDSTAAPISVIIPYSTWGAFFAGLLVANGLAEDGQGLSVYISAIPYMFYAWAAVLVVPLVIAGWIPSLGSMKVADERARDSGLTVPPEATHIEAANKSISAKEGVKPRLWLFVGPMVCLVGATIASGNDFLVGIYIALGVTIAIVLGLRILDLHDTFDTVLDGFKTMLEPLAVLVAAFILKEVNDALGLATYVVANLEPLLTAQLLPFAIFVAMGLVSFFTGSNWGVFVIILPIVASLGQKLDADMTLLIGATLSASTFGSHACFYSDATVLTAQATGCTPMQHALTQLPYALIAATTAGGAYLAMGYIL</sequence>
<dbReference type="PANTHER" id="PTHR43478">
    <property type="entry name" value="NA+/H+ ANTIPORTER-RELATED"/>
    <property type="match status" value="1"/>
</dbReference>
<name>A0ABZ0I8I3_9GAMM</name>
<evidence type="ECO:0000259" key="7">
    <source>
        <dbReference type="Pfam" id="PF03553"/>
    </source>
</evidence>
<keyword evidence="4 6" id="KW-1133">Transmembrane helix</keyword>
<dbReference type="Pfam" id="PF03553">
    <property type="entry name" value="Na_H_antiporter"/>
    <property type="match status" value="1"/>
</dbReference>
<comment type="subcellular location">
    <subcellularLocation>
        <location evidence="1">Cell membrane</location>
        <topology evidence="1">Multi-pass membrane protein</topology>
    </subcellularLocation>
</comment>
<feature type="transmembrane region" description="Helical" evidence="6">
    <location>
        <begin position="64"/>
        <end position="82"/>
    </location>
</feature>
<reference evidence="8 9" key="1">
    <citation type="submission" date="2023-10" db="EMBL/GenBank/DDBJ databases">
        <title>Two novel species belonging to the OM43/NOR5 clade.</title>
        <authorList>
            <person name="Park M."/>
        </authorList>
    </citation>
    <scope>NUCLEOTIDE SEQUENCE [LARGE SCALE GENOMIC DNA]</scope>
    <source>
        <strain evidence="8 9">IMCC45268</strain>
    </source>
</reference>
<evidence type="ECO:0000256" key="2">
    <source>
        <dbReference type="ARBA" id="ARBA00022475"/>
    </source>
</evidence>
<feature type="transmembrane region" description="Helical" evidence="6">
    <location>
        <begin position="318"/>
        <end position="341"/>
    </location>
</feature>
<protein>
    <submittedName>
        <fullName evidence="8">Na+/H+ antiporter NhaC family protein</fullName>
    </submittedName>
</protein>
<feature type="transmembrane region" description="Helical" evidence="6">
    <location>
        <begin position="279"/>
        <end position="298"/>
    </location>
</feature>
<evidence type="ECO:0000313" key="9">
    <source>
        <dbReference type="Proteomes" id="UP001626549"/>
    </source>
</evidence>
<proteinExistence type="predicted"/>
<organism evidence="8 9">
    <name type="scientific">Congregibacter brevis</name>
    <dbReference type="NCBI Taxonomy" id="3081201"/>
    <lineage>
        <taxon>Bacteria</taxon>
        <taxon>Pseudomonadati</taxon>
        <taxon>Pseudomonadota</taxon>
        <taxon>Gammaproteobacteria</taxon>
        <taxon>Cellvibrionales</taxon>
        <taxon>Halieaceae</taxon>
        <taxon>Congregibacter</taxon>
    </lineage>
</organism>
<dbReference type="InterPro" id="IPR018461">
    <property type="entry name" value="Na/H_Antiport_NhaC-like_C"/>
</dbReference>
<feature type="transmembrane region" description="Helical" evidence="6">
    <location>
        <begin position="256"/>
        <end position="273"/>
    </location>
</feature>
<feature type="transmembrane region" description="Helical" evidence="6">
    <location>
        <begin position="353"/>
        <end position="383"/>
    </location>
</feature>
<evidence type="ECO:0000256" key="5">
    <source>
        <dbReference type="ARBA" id="ARBA00023136"/>
    </source>
</evidence>
<evidence type="ECO:0000256" key="3">
    <source>
        <dbReference type="ARBA" id="ARBA00022692"/>
    </source>
</evidence>
<feature type="transmembrane region" description="Helical" evidence="6">
    <location>
        <begin position="103"/>
        <end position="121"/>
    </location>
</feature>
<feature type="transmembrane region" description="Helical" evidence="6">
    <location>
        <begin position="436"/>
        <end position="456"/>
    </location>
</feature>
<dbReference type="EMBL" id="CP136865">
    <property type="protein sequence ID" value="WOJ95827.1"/>
    <property type="molecule type" value="Genomic_DNA"/>
</dbReference>
<feature type="transmembrane region" description="Helical" evidence="6">
    <location>
        <begin position="195"/>
        <end position="216"/>
    </location>
</feature>